<dbReference type="PANTHER" id="PTHR36511">
    <property type="entry name" value="MERR FAMILY BACTERIAL REGULATORY PROTEIN"/>
    <property type="match status" value="1"/>
</dbReference>
<reference evidence="4 5" key="1">
    <citation type="submission" date="2020-04" db="EMBL/GenBank/DDBJ databases">
        <title>Description of novel Gluconacetobacter.</title>
        <authorList>
            <person name="Sombolestani A."/>
        </authorList>
    </citation>
    <scope>NUCLEOTIDE SEQUENCE [LARGE SCALE GENOMIC DNA]</scope>
    <source>
        <strain evidence="4 5">LMG 27724</strain>
    </source>
</reference>
<dbReference type="Gene3D" id="1.10.260.40">
    <property type="entry name" value="lambda repressor-like DNA-binding domains"/>
    <property type="match status" value="1"/>
</dbReference>
<dbReference type="EMBL" id="JABEQE010000019">
    <property type="protein sequence ID" value="MBB2173711.1"/>
    <property type="molecule type" value="Genomic_DNA"/>
</dbReference>
<evidence type="ECO:0000256" key="2">
    <source>
        <dbReference type="ARBA" id="ARBA00023125"/>
    </source>
</evidence>
<dbReference type="InterPro" id="IPR052359">
    <property type="entry name" value="HTH-type_reg/antitoxin"/>
</dbReference>
<organism evidence="4 5">
    <name type="scientific">Gluconacetobacter asukensis</name>
    <dbReference type="NCBI Taxonomy" id="1017181"/>
    <lineage>
        <taxon>Bacteria</taxon>
        <taxon>Pseudomonadati</taxon>
        <taxon>Pseudomonadota</taxon>
        <taxon>Alphaproteobacteria</taxon>
        <taxon>Acetobacterales</taxon>
        <taxon>Acetobacteraceae</taxon>
        <taxon>Gluconacetobacter</taxon>
    </lineage>
</organism>
<protein>
    <submittedName>
        <fullName evidence="4">Transcriptional regulator</fullName>
    </submittedName>
</protein>
<dbReference type="RefSeq" id="WP_182980203.1">
    <property type="nucleotide sequence ID" value="NZ_BAABGB010000054.1"/>
</dbReference>
<sequence length="107" mass="11625">MADVTNIADELIASMGQAVEIVAGRMEPGRVWTPPEIDVAAIRARTGLSQARFAARYGFTTGAVRDWEQKRRQPEKAARTLLLLIDREPKAVARVLEAVSKAPLAAA</sequence>
<dbReference type="InterPro" id="IPR010982">
    <property type="entry name" value="Lambda_DNA-bd_dom_sf"/>
</dbReference>
<accession>A0A7W4P129</accession>
<dbReference type="Proteomes" id="UP000577891">
    <property type="component" value="Unassembled WGS sequence"/>
</dbReference>
<evidence type="ECO:0000313" key="5">
    <source>
        <dbReference type="Proteomes" id="UP000577891"/>
    </source>
</evidence>
<dbReference type="SUPFAM" id="SSF47413">
    <property type="entry name" value="lambda repressor-like DNA-binding domains"/>
    <property type="match status" value="1"/>
</dbReference>
<keyword evidence="5" id="KW-1185">Reference proteome</keyword>
<gene>
    <name evidence="4" type="ORF">HLH35_16580</name>
</gene>
<proteinExistence type="predicted"/>
<evidence type="ECO:0000256" key="1">
    <source>
        <dbReference type="ARBA" id="ARBA00023015"/>
    </source>
</evidence>
<keyword evidence="3" id="KW-0804">Transcription</keyword>
<dbReference type="PANTHER" id="PTHR36511:SF4">
    <property type="entry name" value="ANTITOXIN MQSA"/>
    <property type="match status" value="1"/>
</dbReference>
<evidence type="ECO:0000313" key="4">
    <source>
        <dbReference type="EMBL" id="MBB2173711.1"/>
    </source>
</evidence>
<comment type="caution">
    <text evidence="4">The sequence shown here is derived from an EMBL/GenBank/DDBJ whole genome shotgun (WGS) entry which is preliminary data.</text>
</comment>
<evidence type="ECO:0000256" key="3">
    <source>
        <dbReference type="ARBA" id="ARBA00023163"/>
    </source>
</evidence>
<keyword evidence="2" id="KW-0238">DNA-binding</keyword>
<name>A0A7W4P129_9PROT</name>
<dbReference type="GO" id="GO:0003677">
    <property type="term" value="F:DNA binding"/>
    <property type="evidence" value="ECO:0007669"/>
    <property type="project" value="UniProtKB-KW"/>
</dbReference>
<keyword evidence="1" id="KW-0805">Transcription regulation</keyword>
<dbReference type="AlphaFoldDB" id="A0A7W4P129"/>